<dbReference type="Proteomes" id="UP000317730">
    <property type="component" value="Unassembled WGS sequence"/>
</dbReference>
<organism evidence="1 2">
    <name type="scientific">Acetobacter peroxydans</name>
    <dbReference type="NCBI Taxonomy" id="104098"/>
    <lineage>
        <taxon>Bacteria</taxon>
        <taxon>Pseudomonadati</taxon>
        <taxon>Pseudomonadota</taxon>
        <taxon>Alphaproteobacteria</taxon>
        <taxon>Acetobacterales</taxon>
        <taxon>Acetobacteraceae</taxon>
        <taxon>Acetobacter</taxon>
    </lineage>
</organism>
<keyword evidence="2" id="KW-1185">Reference proteome</keyword>
<evidence type="ECO:0000313" key="1">
    <source>
        <dbReference type="EMBL" id="GEB85557.1"/>
    </source>
</evidence>
<accession>A0A4Y3TWP7</accession>
<dbReference type="AlphaFoldDB" id="A0A4Y3TWP7"/>
<gene>
    <name evidence="1" type="ORF">APE01nite_13540</name>
</gene>
<dbReference type="EMBL" id="BJMV01000006">
    <property type="protein sequence ID" value="GEB85557.1"/>
    <property type="molecule type" value="Genomic_DNA"/>
</dbReference>
<comment type="caution">
    <text evidence="1">The sequence shown here is derived from an EMBL/GenBank/DDBJ whole genome shotgun (WGS) entry which is preliminary data.</text>
</comment>
<sequence length="174" mass="18267">MPPVSIQDFFRAGRQGAPTALALSFTLLALTGCKLVDQKTFNPQAGVPPKPYVPPARPAPPPPPPLIAMVAGTPEADWKPQVQDMARRALARKPTALFTVRCLVPPGSPVVPPADVEGRSAEGAVPTALITLASGDGRAVMQALMDAGVPQTQVEMTAMPDSTVTKPTVRVYVR</sequence>
<protein>
    <submittedName>
        <fullName evidence="1">Uncharacterized protein</fullName>
    </submittedName>
</protein>
<evidence type="ECO:0000313" key="2">
    <source>
        <dbReference type="Proteomes" id="UP000317730"/>
    </source>
</evidence>
<dbReference type="RefSeq" id="WP_141375918.1">
    <property type="nucleotide sequence ID" value="NZ_BAPL01000005.1"/>
</dbReference>
<dbReference type="OrthoDB" id="7282303at2"/>
<name>A0A4Y3TWP7_9PROT</name>
<proteinExistence type="predicted"/>
<reference evidence="1 2" key="1">
    <citation type="submission" date="2019-06" db="EMBL/GenBank/DDBJ databases">
        <title>Whole genome shotgun sequence of Acetobacter peroxydans NBRC 13755.</title>
        <authorList>
            <person name="Hosoyama A."/>
            <person name="Uohara A."/>
            <person name="Ohji S."/>
            <person name="Ichikawa N."/>
        </authorList>
    </citation>
    <scope>NUCLEOTIDE SEQUENCE [LARGE SCALE GENOMIC DNA]</scope>
    <source>
        <strain evidence="1 2">NBRC 13755</strain>
    </source>
</reference>